<dbReference type="EMBL" id="JACIHU010000009">
    <property type="protein sequence ID" value="MBB4481703.1"/>
    <property type="molecule type" value="Genomic_DNA"/>
</dbReference>
<evidence type="ECO:0000313" key="4">
    <source>
        <dbReference type="EMBL" id="MBB4537532.1"/>
    </source>
</evidence>
<comment type="caution">
    <text evidence="4">The sequence shown here is derived from an EMBL/GenBank/DDBJ whole genome shotgun (WGS) entry which is preliminary data.</text>
</comment>
<evidence type="ECO:0000256" key="1">
    <source>
        <dbReference type="ARBA" id="ARBA00009981"/>
    </source>
</evidence>
<proteinExistence type="inferred from homology"/>
<dbReference type="InterPro" id="IPR006442">
    <property type="entry name" value="Antitoxin_Phd/YefM"/>
</dbReference>
<dbReference type="Proteomes" id="UP000523431">
    <property type="component" value="Unassembled WGS sequence"/>
</dbReference>
<sequence length="96" mass="10927">MWLHVATFDVMKTVSIRDAKNRLTELAREVEEGETIVVTRNGKPVFDLVPHQKRGGLNLEAGEAYLRSKGITRTEMYIADDFDDPLPEDFLLKPLP</sequence>
<comment type="similarity">
    <text evidence="1 2">Belongs to the phD/YefM antitoxin family.</text>
</comment>
<dbReference type="SUPFAM" id="SSF143120">
    <property type="entry name" value="YefM-like"/>
    <property type="match status" value="1"/>
</dbReference>
<evidence type="ECO:0000313" key="6">
    <source>
        <dbReference type="Proteomes" id="UP000557344"/>
    </source>
</evidence>
<evidence type="ECO:0000256" key="2">
    <source>
        <dbReference type="RuleBase" id="RU362080"/>
    </source>
</evidence>
<dbReference type="InterPro" id="IPR051416">
    <property type="entry name" value="phD-YefM_TA_antitoxins"/>
</dbReference>
<protein>
    <recommendedName>
        <fullName evidence="2">Antitoxin</fullName>
    </recommendedName>
</protein>
<dbReference type="InterPro" id="IPR036165">
    <property type="entry name" value="YefM-like_sf"/>
</dbReference>
<evidence type="ECO:0000313" key="3">
    <source>
        <dbReference type="EMBL" id="MBB4481703.1"/>
    </source>
</evidence>
<dbReference type="Pfam" id="PF02604">
    <property type="entry name" value="PhdYeFM_antitox"/>
    <property type="match status" value="1"/>
</dbReference>
<dbReference type="NCBIfam" id="TIGR01552">
    <property type="entry name" value="phd_fam"/>
    <property type="match status" value="1"/>
</dbReference>
<dbReference type="AlphaFoldDB" id="A0A7W6ZKP4"/>
<dbReference type="PANTHER" id="PTHR35377">
    <property type="entry name" value="ANTITOXIN VAPB49-RELATED-RELATED"/>
    <property type="match status" value="1"/>
</dbReference>
<dbReference type="Proteomes" id="UP000557344">
    <property type="component" value="Unassembled WGS sequence"/>
</dbReference>
<dbReference type="EMBL" id="JACIID010000009">
    <property type="protein sequence ID" value="MBB4537532.1"/>
    <property type="molecule type" value="Genomic_DNA"/>
</dbReference>
<dbReference type="PANTHER" id="PTHR35377:SF7">
    <property type="entry name" value="SSL1004 PROTEIN"/>
    <property type="match status" value="1"/>
</dbReference>
<organism evidence="4 5">
    <name type="scientific">Rhizobium etli</name>
    <dbReference type="NCBI Taxonomy" id="29449"/>
    <lineage>
        <taxon>Bacteria</taxon>
        <taxon>Pseudomonadati</taxon>
        <taxon>Pseudomonadota</taxon>
        <taxon>Alphaproteobacteria</taxon>
        <taxon>Hyphomicrobiales</taxon>
        <taxon>Rhizobiaceae</taxon>
        <taxon>Rhizobium/Agrobacterium group</taxon>
        <taxon>Rhizobium</taxon>
    </lineage>
</organism>
<dbReference type="Gene3D" id="3.40.1620.10">
    <property type="entry name" value="YefM-like domain"/>
    <property type="match status" value="1"/>
</dbReference>
<reference evidence="5 6" key="1">
    <citation type="submission" date="2020-08" db="EMBL/GenBank/DDBJ databases">
        <title>Genomic Encyclopedia of Type Strains, Phase IV (KMG-V): Genome sequencing to study the core and pangenomes of soil and plant-associated prokaryotes.</title>
        <authorList>
            <person name="Whitman W."/>
        </authorList>
    </citation>
    <scope>NUCLEOTIDE SEQUENCE [LARGE SCALE GENOMIC DNA]</scope>
    <source>
        <strain evidence="3 6">SEMIA 471</strain>
        <strain evidence="4 5">SEMIA 489</strain>
    </source>
</reference>
<evidence type="ECO:0000313" key="5">
    <source>
        <dbReference type="Proteomes" id="UP000523431"/>
    </source>
</evidence>
<name>A0A7W6ZKP4_RHIET</name>
<gene>
    <name evidence="3" type="ORF">GGE46_004301</name>
    <name evidence="4" type="ORF">GGE57_004298</name>
</gene>
<accession>A0A7W6ZKP4</accession>
<comment type="function">
    <text evidence="2">Antitoxin component of a type II toxin-antitoxin (TA) system.</text>
</comment>